<evidence type="ECO:0000313" key="3">
    <source>
        <dbReference type="Proteomes" id="UP000601435"/>
    </source>
</evidence>
<keyword evidence="3" id="KW-1185">Reference proteome</keyword>
<accession>A0A812N3V7</accession>
<name>A0A812N3V7_9DINO</name>
<dbReference type="EMBL" id="CAJNJA010012612">
    <property type="protein sequence ID" value="CAE7300814.1"/>
    <property type="molecule type" value="Genomic_DNA"/>
</dbReference>
<organism evidence="2 3">
    <name type="scientific">Symbiodinium necroappetens</name>
    <dbReference type="NCBI Taxonomy" id="1628268"/>
    <lineage>
        <taxon>Eukaryota</taxon>
        <taxon>Sar</taxon>
        <taxon>Alveolata</taxon>
        <taxon>Dinophyceae</taxon>
        <taxon>Suessiales</taxon>
        <taxon>Symbiodiniaceae</taxon>
        <taxon>Symbiodinium</taxon>
    </lineage>
</organism>
<comment type="caution">
    <text evidence="2">The sequence shown here is derived from an EMBL/GenBank/DDBJ whole genome shotgun (WGS) entry which is preliminary data.</text>
</comment>
<dbReference type="AlphaFoldDB" id="A0A812N3V7"/>
<feature type="compositionally biased region" description="Acidic residues" evidence="1">
    <location>
        <begin position="209"/>
        <end position="223"/>
    </location>
</feature>
<evidence type="ECO:0000256" key="1">
    <source>
        <dbReference type="SAM" id="MobiDB-lite"/>
    </source>
</evidence>
<sequence>MRGLLLAESQGSDVQAAADSFWVPLLCQRGMLIRVQSKFYLSLGPTPAVLPLEEIELSFRGTLPLEDVDEKLVRRENDRPDLLGDCLLDGECVKALVQCHRYTIHTCGGALAQKLSCCCLLRRSAKPFPLVAVLMQRADIFKLTSDCLSRVLTAYNVRFRKNGTKTSKIREIAKLGIVEQHVSKKSIEKVLKMCEELDERRRKKASSSNEDDPDADEEDDDADEAKLKLYKSRG</sequence>
<gene>
    <name evidence="2" type="ORF">SNEC2469_LOCUS7424</name>
</gene>
<reference evidence="2" key="1">
    <citation type="submission" date="2021-02" db="EMBL/GenBank/DDBJ databases">
        <authorList>
            <person name="Dougan E. K."/>
            <person name="Rhodes N."/>
            <person name="Thang M."/>
            <person name="Chan C."/>
        </authorList>
    </citation>
    <scope>NUCLEOTIDE SEQUENCE</scope>
</reference>
<evidence type="ECO:0000313" key="2">
    <source>
        <dbReference type="EMBL" id="CAE7300814.1"/>
    </source>
</evidence>
<dbReference type="Proteomes" id="UP000601435">
    <property type="component" value="Unassembled WGS sequence"/>
</dbReference>
<proteinExistence type="predicted"/>
<protein>
    <submittedName>
        <fullName evidence="2">Uncharacterized protein</fullName>
    </submittedName>
</protein>
<feature type="region of interest" description="Disordered" evidence="1">
    <location>
        <begin position="199"/>
        <end position="223"/>
    </location>
</feature>